<dbReference type="RefSeq" id="WP_011697653.1">
    <property type="nucleotide sequence ID" value="NC_008554.1"/>
</dbReference>
<proteinExistence type="predicted"/>
<accession>A0LGC8</accession>
<keyword evidence="2" id="KW-1185">Reference proteome</keyword>
<dbReference type="KEGG" id="sfu:Sfum_0782"/>
<dbReference type="Proteomes" id="UP000001784">
    <property type="component" value="Chromosome"/>
</dbReference>
<dbReference type="STRING" id="335543.Sfum_0782"/>
<dbReference type="PROSITE" id="PS51257">
    <property type="entry name" value="PROKAR_LIPOPROTEIN"/>
    <property type="match status" value="1"/>
</dbReference>
<dbReference type="AlphaFoldDB" id="A0LGC8"/>
<protein>
    <submittedName>
        <fullName evidence="1">Uncharacterized protein</fullName>
    </submittedName>
</protein>
<evidence type="ECO:0000313" key="1">
    <source>
        <dbReference type="EMBL" id="ABK16480.1"/>
    </source>
</evidence>
<reference evidence="1 2" key="1">
    <citation type="submission" date="2006-10" db="EMBL/GenBank/DDBJ databases">
        <title>Complete sequence of Syntrophobacter fumaroxidans MPOB.</title>
        <authorList>
            <consortium name="US DOE Joint Genome Institute"/>
            <person name="Copeland A."/>
            <person name="Lucas S."/>
            <person name="Lapidus A."/>
            <person name="Barry K."/>
            <person name="Detter J.C."/>
            <person name="Glavina del Rio T."/>
            <person name="Hammon N."/>
            <person name="Israni S."/>
            <person name="Pitluck S."/>
            <person name="Goltsman E.G."/>
            <person name="Martinez M."/>
            <person name="Schmutz J."/>
            <person name="Larimer F."/>
            <person name="Land M."/>
            <person name="Hauser L."/>
            <person name="Kyrpides N."/>
            <person name="Kim E."/>
            <person name="Boone D.R."/>
            <person name="Brockman F."/>
            <person name="Culley D."/>
            <person name="Ferry J."/>
            <person name="Gunsalus R."/>
            <person name="McInerney M.J."/>
            <person name="Morrison M."/>
            <person name="Plugge C."/>
            <person name="Rohlin L."/>
            <person name="Scholten J."/>
            <person name="Sieber J."/>
            <person name="Stams A.J.M."/>
            <person name="Worm P."/>
            <person name="Henstra A.M."/>
            <person name="Richardson P."/>
        </authorList>
    </citation>
    <scope>NUCLEOTIDE SEQUENCE [LARGE SCALE GENOMIC DNA]</scope>
    <source>
        <strain evidence="2">DSM 10017 / MPOB</strain>
    </source>
</reference>
<dbReference type="InParanoid" id="A0LGC8"/>
<dbReference type="eggNOG" id="ENOG50340ED">
    <property type="taxonomic scope" value="Bacteria"/>
</dbReference>
<dbReference type="OrthoDB" id="9796702at2"/>
<dbReference type="EMBL" id="CP000478">
    <property type="protein sequence ID" value="ABK16480.1"/>
    <property type="molecule type" value="Genomic_DNA"/>
</dbReference>
<organism evidence="1 2">
    <name type="scientific">Syntrophobacter fumaroxidans (strain DSM 10017 / MPOB)</name>
    <dbReference type="NCBI Taxonomy" id="335543"/>
    <lineage>
        <taxon>Bacteria</taxon>
        <taxon>Pseudomonadati</taxon>
        <taxon>Thermodesulfobacteriota</taxon>
        <taxon>Syntrophobacteria</taxon>
        <taxon>Syntrophobacterales</taxon>
        <taxon>Syntrophobacteraceae</taxon>
        <taxon>Syntrophobacter</taxon>
    </lineage>
</organism>
<dbReference type="HOGENOM" id="CLU_879775_0_0_7"/>
<sequence precursor="true">MRVFWFKSIAFVLVVTACLSALVAMKYCFSDRLAPQTLGLGGLLREKEVDFLFIGSSHTRQSYDVQLLERHTGKSAYLVSYNGLGPFLMEPLIRFVAENDRVRIKTYVLEVRVFGILHPPALQDTRLFFDAPRTLKHRILRLAWNDIPGFDLYSLYELVVVSNNDLILTAPVSNPLISRGSYKGGYLKRERRALRSDEFDNLKSPMPGIDAVRPDPRQLASLRNIFQYVKERNLEAVFVETPMPAPVEEDPGTILNKRYVGDLIRNEGFVYVDGAVGFDTRNPSLFVDNNHLSRTGREVFTERMADLLSERKWRSQ</sequence>
<name>A0LGC8_SYNFM</name>
<gene>
    <name evidence="1" type="ordered locus">Sfum_0782</name>
</gene>
<evidence type="ECO:0000313" key="2">
    <source>
        <dbReference type="Proteomes" id="UP000001784"/>
    </source>
</evidence>